<name>A0A7R9KHS7_9ACAR</name>
<evidence type="ECO:0000256" key="1">
    <source>
        <dbReference type="ARBA" id="ARBA00010872"/>
    </source>
</evidence>
<dbReference type="FunFam" id="3.60.20.30:FF:000005">
    <property type="entry name" value="N(4)-(Beta-N-acetylglucosaminyl)-L-asparaginase"/>
    <property type="match status" value="1"/>
</dbReference>
<evidence type="ECO:0008006" key="8">
    <source>
        <dbReference type="Google" id="ProtNLM"/>
    </source>
</evidence>
<dbReference type="GO" id="GO:0003948">
    <property type="term" value="F:N4-(beta-N-acetylglucosaminyl)-L-asparaginase activity"/>
    <property type="evidence" value="ECO:0007669"/>
    <property type="project" value="TreeGrafter"/>
</dbReference>
<feature type="binding site" evidence="3">
    <location>
        <begin position="241"/>
        <end position="244"/>
    </location>
    <ligand>
        <name>substrate</name>
    </ligand>
</feature>
<evidence type="ECO:0000256" key="3">
    <source>
        <dbReference type="PIRSR" id="PIRSR600246-2"/>
    </source>
</evidence>
<comment type="similarity">
    <text evidence="1">Belongs to the Ntn-hydrolase family.</text>
</comment>
<feature type="binding site" evidence="3">
    <location>
        <begin position="264"/>
        <end position="267"/>
    </location>
    <ligand>
        <name>substrate</name>
    </ligand>
</feature>
<dbReference type="EMBL" id="CAJPIZ010000933">
    <property type="protein sequence ID" value="CAG2102550.1"/>
    <property type="molecule type" value="Genomic_DNA"/>
</dbReference>
<evidence type="ECO:0000256" key="5">
    <source>
        <dbReference type="SAM" id="SignalP"/>
    </source>
</evidence>
<dbReference type="InterPro" id="IPR000246">
    <property type="entry name" value="Peptidase_T2"/>
</dbReference>
<dbReference type="OrthoDB" id="188713at2759"/>
<gene>
    <name evidence="6" type="ORF">OSB1V03_LOCUS2588</name>
</gene>
<dbReference type="Pfam" id="PF01112">
    <property type="entry name" value="Asparaginase_2"/>
    <property type="match status" value="1"/>
</dbReference>
<dbReference type="Gene3D" id="3.60.20.30">
    <property type="entry name" value="(Glycosyl)asparaginase"/>
    <property type="match status" value="1"/>
</dbReference>
<feature type="site" description="Cleavage; by autolysis" evidence="4">
    <location>
        <begin position="212"/>
        <end position="213"/>
    </location>
</feature>
<dbReference type="GO" id="GO:0005737">
    <property type="term" value="C:cytoplasm"/>
    <property type="evidence" value="ECO:0007669"/>
    <property type="project" value="TreeGrafter"/>
</dbReference>
<accession>A0A7R9KHS7</accession>
<proteinExistence type="inferred from homology"/>
<feature type="signal peptide" evidence="5">
    <location>
        <begin position="1"/>
        <end position="18"/>
    </location>
</feature>
<reference evidence="6" key="1">
    <citation type="submission" date="2020-11" db="EMBL/GenBank/DDBJ databases">
        <authorList>
            <person name="Tran Van P."/>
        </authorList>
    </citation>
    <scope>NUCLEOTIDE SEQUENCE</scope>
</reference>
<dbReference type="CDD" id="cd04513">
    <property type="entry name" value="Glycosylasparaginase"/>
    <property type="match status" value="1"/>
</dbReference>
<dbReference type="EMBL" id="OC855508">
    <property type="protein sequence ID" value="CAD7622120.1"/>
    <property type="molecule type" value="Genomic_DNA"/>
</dbReference>
<keyword evidence="5" id="KW-0732">Signal</keyword>
<dbReference type="PANTHER" id="PTHR10188:SF6">
    <property type="entry name" value="N(4)-(BETA-N-ACETYLGLUCOSAMINYL)-L-ASPARAGINASE"/>
    <property type="match status" value="1"/>
</dbReference>
<evidence type="ECO:0000256" key="2">
    <source>
        <dbReference type="PIRSR" id="PIRSR600246-1"/>
    </source>
</evidence>
<evidence type="ECO:0000313" key="6">
    <source>
        <dbReference type="EMBL" id="CAD7622120.1"/>
    </source>
</evidence>
<keyword evidence="7" id="KW-1185">Reference proteome</keyword>
<dbReference type="Proteomes" id="UP000759131">
    <property type="component" value="Unassembled WGS sequence"/>
</dbReference>
<evidence type="ECO:0000313" key="7">
    <source>
        <dbReference type="Proteomes" id="UP000759131"/>
    </source>
</evidence>
<dbReference type="SUPFAM" id="SSF56235">
    <property type="entry name" value="N-terminal nucleophile aminohydrolases (Ntn hydrolases)"/>
    <property type="match status" value="1"/>
</dbReference>
<dbReference type="InterPro" id="IPR029055">
    <property type="entry name" value="Ntn_hydrolases_N"/>
</dbReference>
<dbReference type="PANTHER" id="PTHR10188">
    <property type="entry name" value="L-ASPARAGINASE"/>
    <property type="match status" value="1"/>
</dbReference>
<dbReference type="AlphaFoldDB" id="A0A7R9KHS7"/>
<protein>
    <recommendedName>
        <fullName evidence="8">Aspartylglucosaminidase</fullName>
    </recommendedName>
</protein>
<organism evidence="6">
    <name type="scientific">Medioppia subpectinata</name>
    <dbReference type="NCBI Taxonomy" id="1979941"/>
    <lineage>
        <taxon>Eukaryota</taxon>
        <taxon>Metazoa</taxon>
        <taxon>Ecdysozoa</taxon>
        <taxon>Arthropoda</taxon>
        <taxon>Chelicerata</taxon>
        <taxon>Arachnida</taxon>
        <taxon>Acari</taxon>
        <taxon>Acariformes</taxon>
        <taxon>Sarcoptiformes</taxon>
        <taxon>Oribatida</taxon>
        <taxon>Brachypylina</taxon>
        <taxon>Oppioidea</taxon>
        <taxon>Oppiidae</taxon>
        <taxon>Medioppia</taxon>
    </lineage>
</organism>
<feature type="active site" description="Nucleophile" evidence="2">
    <location>
        <position position="213"/>
    </location>
</feature>
<sequence length="394" mass="42552">MAIMLLLCLCLAAITAEAMASMAATTECVDSRGIMPLVINTWNFSNATQNAWKELSIGGSALDAVEIGCSTCEREQCDHTVGWGGSPDENGETTLDALIMDGPTHKCGAVAGLRRVKDAISVARRVLDNTQHSLLVGDLATNFAIQMGFKEESLTSEWSQKTHNDWKANKCQPNYWQNVVPDPKDGCGPYKPVKGHVPQNTGQNLVNYENHDTIGMVAIDRNGSLAVGTSTNGLRHKIAGRVGDSPIPGAGGYVDQDVGGAAATGDGDIMLRYLLSYQAVEYMRQGLAPKQAGEETLKRVLKKYPNVMGAIVVVDKQGKYGLKIYFYIKLMGIVFQAPHVLTLREAFHTVCVEGGGQCWATSDSLHKNSMGTTLLMIGAFMYTLIVFSSDVNRP</sequence>
<feature type="chain" id="PRO_5036210915" description="Aspartylglucosaminidase" evidence="5">
    <location>
        <begin position="19"/>
        <end position="394"/>
    </location>
</feature>
<evidence type="ECO:0000256" key="4">
    <source>
        <dbReference type="PIRSR" id="PIRSR600246-3"/>
    </source>
</evidence>